<dbReference type="GO" id="GO:0003677">
    <property type="term" value="F:DNA binding"/>
    <property type="evidence" value="ECO:0007669"/>
    <property type="project" value="UniProtKB-UniRule"/>
</dbReference>
<dbReference type="Gene3D" id="1.10.357.10">
    <property type="entry name" value="Tetracycline Repressor, domain 2"/>
    <property type="match status" value="1"/>
</dbReference>
<comment type="caution">
    <text evidence="6">The sequence shown here is derived from an EMBL/GenBank/DDBJ whole genome shotgun (WGS) entry which is preliminary data.</text>
</comment>
<keyword evidence="7" id="KW-1185">Reference proteome</keyword>
<dbReference type="Pfam" id="PF21993">
    <property type="entry name" value="TetR_C_13_2"/>
    <property type="match status" value="1"/>
</dbReference>
<accession>A0A918LDP4</accession>
<keyword evidence="3" id="KW-0804">Transcription</keyword>
<feature type="DNA-binding region" description="H-T-H motif" evidence="4">
    <location>
        <begin position="24"/>
        <end position="43"/>
    </location>
</feature>
<keyword evidence="1" id="KW-0805">Transcription regulation</keyword>
<proteinExistence type="predicted"/>
<dbReference type="PROSITE" id="PS50977">
    <property type="entry name" value="HTH_TETR_2"/>
    <property type="match status" value="1"/>
</dbReference>
<dbReference type="PANTHER" id="PTHR47506">
    <property type="entry name" value="TRANSCRIPTIONAL REGULATORY PROTEIN"/>
    <property type="match status" value="1"/>
</dbReference>
<evidence type="ECO:0000256" key="4">
    <source>
        <dbReference type="PROSITE-ProRule" id="PRU00335"/>
    </source>
</evidence>
<dbReference type="Pfam" id="PF00440">
    <property type="entry name" value="TetR_N"/>
    <property type="match status" value="1"/>
</dbReference>
<evidence type="ECO:0000259" key="5">
    <source>
        <dbReference type="PROSITE" id="PS50977"/>
    </source>
</evidence>
<feature type="domain" description="HTH tetR-type" evidence="5">
    <location>
        <begin position="1"/>
        <end position="61"/>
    </location>
</feature>
<dbReference type="AlphaFoldDB" id="A0A918LDP4"/>
<dbReference type="RefSeq" id="WP_189210905.1">
    <property type="nucleotide sequence ID" value="NZ_BMRB01000002.1"/>
</dbReference>
<dbReference type="InterPro" id="IPR001647">
    <property type="entry name" value="HTH_TetR"/>
</dbReference>
<evidence type="ECO:0000256" key="2">
    <source>
        <dbReference type="ARBA" id="ARBA00023125"/>
    </source>
</evidence>
<dbReference type="SUPFAM" id="SSF48498">
    <property type="entry name" value="Tetracyclin repressor-like, C-terminal domain"/>
    <property type="match status" value="1"/>
</dbReference>
<dbReference type="InterPro" id="IPR036271">
    <property type="entry name" value="Tet_transcr_reg_TetR-rel_C_sf"/>
</dbReference>
<evidence type="ECO:0000313" key="6">
    <source>
        <dbReference type="EMBL" id="GGS32928.1"/>
    </source>
</evidence>
<keyword evidence="2 4" id="KW-0238">DNA-binding</keyword>
<reference evidence="6" key="1">
    <citation type="journal article" date="2014" name="Int. J. Syst. Evol. Microbiol.">
        <title>Complete genome sequence of Corynebacterium casei LMG S-19264T (=DSM 44701T), isolated from a smear-ripened cheese.</title>
        <authorList>
            <consortium name="US DOE Joint Genome Institute (JGI-PGF)"/>
            <person name="Walter F."/>
            <person name="Albersmeier A."/>
            <person name="Kalinowski J."/>
            <person name="Ruckert C."/>
        </authorList>
    </citation>
    <scope>NUCLEOTIDE SEQUENCE</scope>
    <source>
        <strain evidence="6">JCM 3276</strain>
    </source>
</reference>
<dbReference type="InterPro" id="IPR054156">
    <property type="entry name" value="YxaF_TetR_C"/>
</dbReference>
<dbReference type="EMBL" id="BMRB01000002">
    <property type="protein sequence ID" value="GGS32928.1"/>
    <property type="molecule type" value="Genomic_DNA"/>
</dbReference>
<protein>
    <submittedName>
        <fullName evidence="6">Transcriptional regulator, TetR family protein</fullName>
    </submittedName>
</protein>
<dbReference type="Proteomes" id="UP000660680">
    <property type="component" value="Unassembled WGS sequence"/>
</dbReference>
<dbReference type="SUPFAM" id="SSF46689">
    <property type="entry name" value="Homeodomain-like"/>
    <property type="match status" value="1"/>
</dbReference>
<name>A0A918LDP4_9PSEU</name>
<dbReference type="PANTHER" id="PTHR47506:SF3">
    <property type="entry name" value="HTH-TYPE TRANSCRIPTIONAL REGULATOR LMRA"/>
    <property type="match status" value="1"/>
</dbReference>
<dbReference type="InterPro" id="IPR009057">
    <property type="entry name" value="Homeodomain-like_sf"/>
</dbReference>
<reference evidence="6" key="2">
    <citation type="submission" date="2020-09" db="EMBL/GenBank/DDBJ databases">
        <authorList>
            <person name="Sun Q."/>
            <person name="Ohkuma M."/>
        </authorList>
    </citation>
    <scope>NUCLEOTIDE SEQUENCE</scope>
    <source>
        <strain evidence="6">JCM 3276</strain>
    </source>
</reference>
<evidence type="ECO:0000256" key="3">
    <source>
        <dbReference type="ARBA" id="ARBA00023163"/>
    </source>
</evidence>
<gene>
    <name evidence="6" type="ORF">GCM10010171_28770</name>
</gene>
<sequence>MGPRDRLIASTIALMRERGVAATGVADLLAHSGTARGSIYQHFPGGKTDLVIAATHAAGDYVLRLIERVTADQSPAEAISALVEWWRPALAGSGDAASCPIAAAAVADERVRAAAAEVFASWENALAGALERAGAHDCASLAGFIVAALEGAVLQSQAAGSMRPLENARDNLLRLLPR</sequence>
<evidence type="ECO:0000313" key="7">
    <source>
        <dbReference type="Proteomes" id="UP000660680"/>
    </source>
</evidence>
<evidence type="ECO:0000256" key="1">
    <source>
        <dbReference type="ARBA" id="ARBA00023015"/>
    </source>
</evidence>
<organism evidence="6 7">
    <name type="scientific">Actinokineospora fastidiosa</name>
    <dbReference type="NCBI Taxonomy" id="1816"/>
    <lineage>
        <taxon>Bacteria</taxon>
        <taxon>Bacillati</taxon>
        <taxon>Actinomycetota</taxon>
        <taxon>Actinomycetes</taxon>
        <taxon>Pseudonocardiales</taxon>
        <taxon>Pseudonocardiaceae</taxon>
        <taxon>Actinokineospora</taxon>
    </lineage>
</organism>